<dbReference type="PANTHER" id="PTHR32282:SF32">
    <property type="entry name" value="PENICILLIN-BINDING PROTEIN 2A"/>
    <property type="match status" value="1"/>
</dbReference>
<sequence>MSENNNFSRRNKKESKKNSLKIPNLRPKKQKKLEEEIEKPAKTKFGKFMKPIKRFWKRYNLTKITIIFVLVAIVSTGSYLFYLAKTANVKVLQSSISAQTVIYDKDNNEAGNLYGQKGTPVKIDQISKNITNAVVATEDRTFYKNHGVNLKRFALATVTLGRFGGGSTITQQLAKNAYLTQEQTIDRKAREFFLALEINKHYSKDEILDMYLNNSYFGNGVWGIQDAALKYFGVPASEVTVDEAASLAGMLKGPEIYNPLYEKGKYATDRRNTVLQNMVNAGYLEQSQADTFMKVDLQAQLQDNYQSKSSQYKYPSYYNAVISEAERKYGLTLQEIMNNGYKIYTGMDQNMQSGLQKTYSDPSFFPQASDGTYAQSASVAIDPKTGAVNALVGNVNTEGSNSFTDYNYATMSKRSPGSVIKPLIVYAPAIEAGWSIDKTVDDSPADYNGWKPTDFDNQWRGQIPMYTALANSYNIPAINTYQAIGPKVGNALGREFGLDLSSKNDVLPTALGAGVETNPWQIAQAYQVFANGGVMNDAHLITKIENAAGQVVKTAKVTKKRVISKDTADKMTQMMLGTYTNGSAWKASPKSYTLAGKTGTNEDQDQWVVGYTPDVVMALWVGYADGKYKLTGSSEGQTSVIFRQEASYMLPYTKGTAFTVENPYAEAGVAAQEPYWTQQRQYQDDVVDQEQAEAHTTGNTPESYSSSSSSSSDSGGLDLGKVGKDIGDAAKNAWDKVKGIFGN</sequence>
<keyword evidence="10" id="KW-0378">Hydrolase</keyword>
<dbReference type="InterPro" id="IPR012338">
    <property type="entry name" value="Beta-lactam/transpept-like"/>
</dbReference>
<dbReference type="InterPro" id="IPR001460">
    <property type="entry name" value="PCN-bd_Tpept"/>
</dbReference>
<comment type="catalytic activity">
    <reaction evidence="18">
        <text>[GlcNAc-(1-&gt;4)-Mur2Ac(oyl-L-Ala-gamma-D-Glu-L-Lys-D-Ala-D-Ala)](n)-di-trans,octa-cis-undecaprenyl diphosphate + beta-D-GlcNAc-(1-&gt;4)-Mur2Ac(oyl-L-Ala-gamma-D-Glu-L-Lys-D-Ala-D-Ala)-di-trans,octa-cis-undecaprenyl diphosphate = [GlcNAc-(1-&gt;4)-Mur2Ac(oyl-L-Ala-gamma-D-Glu-L-Lys-D-Ala-D-Ala)](n+1)-di-trans,octa-cis-undecaprenyl diphosphate + di-trans,octa-cis-undecaprenyl diphosphate + H(+)</text>
        <dbReference type="Rhea" id="RHEA:23708"/>
        <dbReference type="Rhea" id="RHEA-COMP:9602"/>
        <dbReference type="Rhea" id="RHEA-COMP:9603"/>
        <dbReference type="ChEBI" id="CHEBI:15378"/>
        <dbReference type="ChEBI" id="CHEBI:58405"/>
        <dbReference type="ChEBI" id="CHEBI:60033"/>
        <dbReference type="ChEBI" id="CHEBI:78435"/>
        <dbReference type="EC" id="2.4.99.28"/>
    </reaction>
</comment>
<keyword evidence="5" id="KW-0121">Carboxypeptidase</keyword>
<evidence type="ECO:0000256" key="15">
    <source>
        <dbReference type="ARBA" id="ARBA00023268"/>
    </source>
</evidence>
<dbReference type="GO" id="GO:0006508">
    <property type="term" value="P:proteolysis"/>
    <property type="evidence" value="ECO:0007669"/>
    <property type="project" value="UniProtKB-KW"/>
</dbReference>
<comment type="similarity">
    <text evidence="1">In the C-terminal section; belongs to the transpeptidase family.</text>
</comment>
<keyword evidence="4" id="KW-0964">Secreted</keyword>
<keyword evidence="8" id="KW-0808">Transferase</keyword>
<evidence type="ECO:0000256" key="9">
    <source>
        <dbReference type="ARBA" id="ARBA00022692"/>
    </source>
</evidence>
<dbReference type="SUPFAM" id="SSF53955">
    <property type="entry name" value="Lysozyme-like"/>
    <property type="match status" value="1"/>
</dbReference>
<evidence type="ECO:0000256" key="8">
    <source>
        <dbReference type="ARBA" id="ARBA00022679"/>
    </source>
</evidence>
<evidence type="ECO:0000256" key="16">
    <source>
        <dbReference type="ARBA" id="ARBA00023316"/>
    </source>
</evidence>
<evidence type="ECO:0000256" key="4">
    <source>
        <dbReference type="ARBA" id="ARBA00022525"/>
    </source>
</evidence>
<dbReference type="InterPro" id="IPR036950">
    <property type="entry name" value="PBP_transglycosylase"/>
</dbReference>
<accession>A0AB35KCI1</accession>
<dbReference type="RefSeq" id="WP_278200070.1">
    <property type="nucleotide sequence ID" value="NZ_JAOWLO010000004.1"/>
</dbReference>
<evidence type="ECO:0000259" key="22">
    <source>
        <dbReference type="Pfam" id="PF00912"/>
    </source>
</evidence>
<dbReference type="InterPro" id="IPR050396">
    <property type="entry name" value="Glycosyltr_51/Transpeptidase"/>
</dbReference>
<proteinExistence type="inferred from homology"/>
<evidence type="ECO:0000256" key="19">
    <source>
        <dbReference type="SAM" id="MobiDB-lite"/>
    </source>
</evidence>
<evidence type="ECO:0000256" key="1">
    <source>
        <dbReference type="ARBA" id="ARBA00007090"/>
    </source>
</evidence>
<evidence type="ECO:0000256" key="13">
    <source>
        <dbReference type="ARBA" id="ARBA00022989"/>
    </source>
</evidence>
<keyword evidence="15" id="KW-0511">Multifunctional enzyme</keyword>
<evidence type="ECO:0000256" key="2">
    <source>
        <dbReference type="ARBA" id="ARBA00007739"/>
    </source>
</evidence>
<feature type="domain" description="Penicillin-binding protein transpeptidase" evidence="21">
    <location>
        <begin position="379"/>
        <end position="627"/>
    </location>
</feature>
<keyword evidence="13 20" id="KW-1133">Transmembrane helix</keyword>
<keyword evidence="3" id="KW-1003">Cell membrane</keyword>
<keyword evidence="6" id="KW-0645">Protease</keyword>
<dbReference type="GO" id="GO:0009252">
    <property type="term" value="P:peptidoglycan biosynthetic process"/>
    <property type="evidence" value="ECO:0007669"/>
    <property type="project" value="UniProtKB-KW"/>
</dbReference>
<dbReference type="EMBL" id="JAOWLO010000004">
    <property type="protein sequence ID" value="MDG5049062.1"/>
    <property type="molecule type" value="Genomic_DNA"/>
</dbReference>
<keyword evidence="11" id="KW-0133">Cell shape</keyword>
<reference evidence="23" key="1">
    <citation type="submission" date="2022-10" db="EMBL/GenBank/DDBJ databases">
        <authorList>
            <person name="Turner M.S."/>
            <person name="Huang W."/>
        </authorList>
    </citation>
    <scope>NUCLEOTIDE SEQUENCE</scope>
    <source>
        <strain evidence="23">593</strain>
    </source>
</reference>
<dbReference type="GO" id="GO:0071555">
    <property type="term" value="P:cell wall organization"/>
    <property type="evidence" value="ECO:0007669"/>
    <property type="project" value="UniProtKB-KW"/>
</dbReference>
<dbReference type="SUPFAM" id="SSF56601">
    <property type="entry name" value="beta-lactamase/transpeptidase-like"/>
    <property type="match status" value="1"/>
</dbReference>
<evidence type="ECO:0000313" key="23">
    <source>
        <dbReference type="EMBL" id="MDG5049062.1"/>
    </source>
</evidence>
<reference evidence="23" key="2">
    <citation type="journal article" date="2023" name="Food Microbiol.">
        <title>Evaluation of the fermentation potential of lactic acid bacteria isolated from herbs, fruits and vegetables as starter cultures in nut-based milk alternatives.</title>
        <authorList>
            <person name="Huang W."/>
            <person name="Dong A."/>
            <person name="Pham H.T."/>
            <person name="Zhou C."/>
            <person name="Huo Z."/>
            <person name="Watjen A.P."/>
            <person name="Prakash S."/>
            <person name="Bang-Berthelsen C.H."/>
            <person name="Turner M.S."/>
        </authorList>
    </citation>
    <scope>NUCLEOTIDE SEQUENCE</scope>
    <source>
        <strain evidence="23">593</strain>
    </source>
</reference>
<dbReference type="GO" id="GO:0030288">
    <property type="term" value="C:outer membrane-bounded periplasmic space"/>
    <property type="evidence" value="ECO:0007669"/>
    <property type="project" value="TreeGrafter"/>
</dbReference>
<dbReference type="Gene3D" id="1.10.3810.10">
    <property type="entry name" value="Biosynthetic peptidoglycan transglycosylase-like"/>
    <property type="match status" value="1"/>
</dbReference>
<evidence type="ECO:0000256" key="11">
    <source>
        <dbReference type="ARBA" id="ARBA00022960"/>
    </source>
</evidence>
<dbReference type="GO" id="GO:0008955">
    <property type="term" value="F:peptidoglycan glycosyltransferase activity"/>
    <property type="evidence" value="ECO:0007669"/>
    <property type="project" value="UniProtKB-EC"/>
</dbReference>
<dbReference type="Pfam" id="PF00905">
    <property type="entry name" value="Transpeptidase"/>
    <property type="match status" value="1"/>
</dbReference>
<gene>
    <name evidence="23" type="ORF">OGZ38_07890</name>
</gene>
<evidence type="ECO:0000256" key="10">
    <source>
        <dbReference type="ARBA" id="ARBA00022801"/>
    </source>
</evidence>
<dbReference type="Pfam" id="PF00912">
    <property type="entry name" value="Transgly"/>
    <property type="match status" value="1"/>
</dbReference>
<feature type="transmembrane region" description="Helical" evidence="20">
    <location>
        <begin position="64"/>
        <end position="84"/>
    </location>
</feature>
<dbReference type="Gene3D" id="3.40.710.10">
    <property type="entry name" value="DD-peptidase/beta-lactamase superfamily"/>
    <property type="match status" value="1"/>
</dbReference>
<feature type="compositionally biased region" description="Basic residues" evidence="19">
    <location>
        <begin position="9"/>
        <end position="19"/>
    </location>
</feature>
<dbReference type="FunFam" id="1.10.3810.10:FF:000001">
    <property type="entry name" value="Penicillin-binding protein 1A"/>
    <property type="match status" value="1"/>
</dbReference>
<dbReference type="NCBIfam" id="TIGR02074">
    <property type="entry name" value="PBP_1a_fam"/>
    <property type="match status" value="1"/>
</dbReference>
<comment type="caution">
    <text evidence="23">The sequence shown here is derived from an EMBL/GenBank/DDBJ whole genome shotgun (WGS) entry which is preliminary data.</text>
</comment>
<feature type="domain" description="Glycosyl transferase family 51" evidence="22">
    <location>
        <begin position="112"/>
        <end position="278"/>
    </location>
</feature>
<evidence type="ECO:0000259" key="21">
    <source>
        <dbReference type="Pfam" id="PF00905"/>
    </source>
</evidence>
<feature type="region of interest" description="Disordered" evidence="19">
    <location>
        <begin position="680"/>
        <end position="722"/>
    </location>
</feature>
<comment type="catalytic activity">
    <reaction evidence="17">
        <text>Preferential cleavage: (Ac)2-L-Lys-D-Ala-|-D-Ala. Also transpeptidation of peptidyl-alanyl moieties that are N-acyl substituents of D-alanine.</text>
        <dbReference type="EC" id="3.4.16.4"/>
    </reaction>
</comment>
<evidence type="ECO:0000256" key="3">
    <source>
        <dbReference type="ARBA" id="ARBA00022475"/>
    </source>
</evidence>
<evidence type="ECO:0000256" key="6">
    <source>
        <dbReference type="ARBA" id="ARBA00022670"/>
    </source>
</evidence>
<dbReference type="InterPro" id="IPR023346">
    <property type="entry name" value="Lysozyme-like_dom_sf"/>
</dbReference>
<dbReference type="InterPro" id="IPR001264">
    <property type="entry name" value="Glyco_trans_51"/>
</dbReference>
<dbReference type="GO" id="GO:0008360">
    <property type="term" value="P:regulation of cell shape"/>
    <property type="evidence" value="ECO:0007669"/>
    <property type="project" value="UniProtKB-KW"/>
</dbReference>
<evidence type="ECO:0000256" key="20">
    <source>
        <dbReference type="SAM" id="Phobius"/>
    </source>
</evidence>
<evidence type="ECO:0000256" key="18">
    <source>
        <dbReference type="ARBA" id="ARBA00049902"/>
    </source>
</evidence>
<protein>
    <submittedName>
        <fullName evidence="23">Penicillin-binding protein 1A</fullName>
    </submittedName>
</protein>
<feature type="region of interest" description="Disordered" evidence="19">
    <location>
        <begin position="1"/>
        <end position="34"/>
    </location>
</feature>
<organism evidence="23 24">
    <name type="scientific">Lactococcus lactis</name>
    <dbReference type="NCBI Taxonomy" id="1358"/>
    <lineage>
        <taxon>Bacteria</taxon>
        <taxon>Bacillati</taxon>
        <taxon>Bacillota</taxon>
        <taxon>Bacilli</taxon>
        <taxon>Lactobacillales</taxon>
        <taxon>Streptococcaceae</taxon>
        <taxon>Lactococcus</taxon>
    </lineage>
</organism>
<feature type="compositionally biased region" description="Low complexity" evidence="19">
    <location>
        <begin position="703"/>
        <end position="714"/>
    </location>
</feature>
<keyword evidence="12" id="KW-0573">Peptidoglycan synthesis</keyword>
<evidence type="ECO:0000256" key="12">
    <source>
        <dbReference type="ARBA" id="ARBA00022984"/>
    </source>
</evidence>
<evidence type="ECO:0000256" key="7">
    <source>
        <dbReference type="ARBA" id="ARBA00022676"/>
    </source>
</evidence>
<keyword evidence="14 20" id="KW-0472">Membrane</keyword>
<evidence type="ECO:0000313" key="24">
    <source>
        <dbReference type="Proteomes" id="UP001152820"/>
    </source>
</evidence>
<dbReference type="Proteomes" id="UP001152820">
    <property type="component" value="Unassembled WGS sequence"/>
</dbReference>
<dbReference type="GO" id="GO:0008658">
    <property type="term" value="F:penicillin binding"/>
    <property type="evidence" value="ECO:0007669"/>
    <property type="project" value="InterPro"/>
</dbReference>
<evidence type="ECO:0000256" key="14">
    <source>
        <dbReference type="ARBA" id="ARBA00023136"/>
    </source>
</evidence>
<dbReference type="AlphaFoldDB" id="A0AB35KCI1"/>
<keyword evidence="16" id="KW-0961">Cell wall biogenesis/degradation</keyword>
<keyword evidence="7" id="KW-0328">Glycosyltransferase</keyword>
<evidence type="ECO:0000256" key="5">
    <source>
        <dbReference type="ARBA" id="ARBA00022645"/>
    </source>
</evidence>
<evidence type="ECO:0000256" key="17">
    <source>
        <dbReference type="ARBA" id="ARBA00034000"/>
    </source>
</evidence>
<dbReference type="GO" id="GO:0009002">
    <property type="term" value="F:serine-type D-Ala-D-Ala carboxypeptidase activity"/>
    <property type="evidence" value="ECO:0007669"/>
    <property type="project" value="UniProtKB-EC"/>
</dbReference>
<dbReference type="PANTHER" id="PTHR32282">
    <property type="entry name" value="BINDING PROTEIN TRANSPEPTIDASE, PUTATIVE-RELATED"/>
    <property type="match status" value="1"/>
</dbReference>
<comment type="similarity">
    <text evidence="2">In the N-terminal section; belongs to the glycosyltransferase 51 family.</text>
</comment>
<name>A0AB35KCI1_9LACT</name>
<keyword evidence="9 20" id="KW-0812">Transmembrane</keyword>
<dbReference type="Gene3D" id="6.20.370.110">
    <property type="match status" value="1"/>
</dbReference>